<sequence length="271" mass="30510">MKIIEYGKAHEEVLLLLHGGGLSAWNYRDAANQLKENYHVIVPQLAGHADSDCPFTSIENQAKEIIDYIDKNFKGTILAIGGLSLGGQVLIEMLAQRSDICKFAFIESALILPMKLTAALMAPVLGMSYGLIKQKWFAKLQFKSLKIQAKLFEDYYRDTCKIQKQDMIRFLKANASYRMKPSLSETTANVTIFVGSKERGNMRRSAELLHAQIPNSKYQILNGYSHGELSLNHPNEYVELLINTLSTSNEGLRHTHTFAADNQITSQNREI</sequence>
<dbReference type="RefSeq" id="WP_022938443.1">
    <property type="nucleotide sequence ID" value="NZ_CABKRQ010000005.1"/>
</dbReference>
<feature type="transmembrane region" description="Helical" evidence="1">
    <location>
        <begin position="111"/>
        <end position="132"/>
    </location>
</feature>
<evidence type="ECO:0000259" key="2">
    <source>
        <dbReference type="Pfam" id="PF12697"/>
    </source>
</evidence>
<dbReference type="InterPro" id="IPR050266">
    <property type="entry name" value="AB_hydrolase_sf"/>
</dbReference>
<keyword evidence="1" id="KW-1133">Transmembrane helix</keyword>
<dbReference type="Proteomes" id="UP000247612">
    <property type="component" value="Unassembled WGS sequence"/>
</dbReference>
<feature type="domain" description="AB hydrolase-1" evidence="2">
    <location>
        <begin position="14"/>
        <end position="239"/>
    </location>
</feature>
<reference evidence="3 4" key="1">
    <citation type="submission" date="2018-05" db="EMBL/GenBank/DDBJ databases">
        <title>Genomic Encyclopedia of Type Strains, Phase IV (KMG-IV): sequencing the most valuable type-strain genomes for metagenomic binning, comparative biology and taxonomic classification.</title>
        <authorList>
            <person name="Goeker M."/>
        </authorList>
    </citation>
    <scope>NUCLEOTIDE SEQUENCE [LARGE SCALE GENOMIC DNA]</scope>
    <source>
        <strain evidence="3 4">JC118</strain>
    </source>
</reference>
<dbReference type="OrthoDB" id="9776853at2"/>
<evidence type="ECO:0000313" key="4">
    <source>
        <dbReference type="Proteomes" id="UP000247612"/>
    </source>
</evidence>
<dbReference type="PANTHER" id="PTHR43798:SF33">
    <property type="entry name" value="HYDROLASE, PUTATIVE (AFU_ORTHOLOGUE AFUA_2G14860)-RELATED"/>
    <property type="match status" value="1"/>
</dbReference>
<dbReference type="Gene3D" id="3.40.50.1820">
    <property type="entry name" value="alpha/beta hydrolase"/>
    <property type="match status" value="1"/>
</dbReference>
<organism evidence="3 4">
    <name type="scientific">Dielma fastidiosa</name>
    <dbReference type="NCBI Taxonomy" id="1034346"/>
    <lineage>
        <taxon>Bacteria</taxon>
        <taxon>Bacillati</taxon>
        <taxon>Bacillota</taxon>
        <taxon>Erysipelotrichia</taxon>
        <taxon>Erysipelotrichales</taxon>
        <taxon>Erysipelotrichaceae</taxon>
        <taxon>Dielma</taxon>
    </lineage>
</organism>
<name>A0A318KXJ0_9FIRM</name>
<dbReference type="STRING" id="1034346.GCA_000313565_02141"/>
<dbReference type="EMBL" id="QJKH01000003">
    <property type="protein sequence ID" value="PXX80445.1"/>
    <property type="molecule type" value="Genomic_DNA"/>
</dbReference>
<dbReference type="SUPFAM" id="SSF53474">
    <property type="entry name" value="alpha/beta-Hydrolases"/>
    <property type="match status" value="1"/>
</dbReference>
<evidence type="ECO:0000256" key="1">
    <source>
        <dbReference type="SAM" id="Phobius"/>
    </source>
</evidence>
<gene>
    <name evidence="3" type="ORF">DES51_10336</name>
</gene>
<keyword evidence="1" id="KW-0812">Transmembrane</keyword>
<feature type="transmembrane region" description="Helical" evidence="1">
    <location>
        <begin position="73"/>
        <end position="91"/>
    </location>
</feature>
<dbReference type="InterPro" id="IPR029058">
    <property type="entry name" value="AB_hydrolase_fold"/>
</dbReference>
<protein>
    <submittedName>
        <fullName evidence="3">Pimeloyl-ACP methyl ester carboxylesterase</fullName>
    </submittedName>
</protein>
<dbReference type="AlphaFoldDB" id="A0A318KXJ0"/>
<dbReference type="PANTHER" id="PTHR43798">
    <property type="entry name" value="MONOACYLGLYCEROL LIPASE"/>
    <property type="match status" value="1"/>
</dbReference>
<evidence type="ECO:0000313" key="3">
    <source>
        <dbReference type="EMBL" id="PXX80445.1"/>
    </source>
</evidence>
<keyword evidence="1" id="KW-0472">Membrane</keyword>
<comment type="caution">
    <text evidence="3">The sequence shown here is derived from an EMBL/GenBank/DDBJ whole genome shotgun (WGS) entry which is preliminary data.</text>
</comment>
<proteinExistence type="predicted"/>
<keyword evidence="4" id="KW-1185">Reference proteome</keyword>
<dbReference type="GO" id="GO:0016020">
    <property type="term" value="C:membrane"/>
    <property type="evidence" value="ECO:0007669"/>
    <property type="project" value="TreeGrafter"/>
</dbReference>
<dbReference type="Pfam" id="PF12697">
    <property type="entry name" value="Abhydrolase_6"/>
    <property type="match status" value="1"/>
</dbReference>
<accession>A0A318KXJ0</accession>
<dbReference type="InterPro" id="IPR000073">
    <property type="entry name" value="AB_hydrolase_1"/>
</dbReference>